<dbReference type="EMBL" id="UYRV01111711">
    <property type="protein sequence ID" value="VDN26955.1"/>
    <property type="molecule type" value="Genomic_DNA"/>
</dbReference>
<reference evidence="2 3" key="1">
    <citation type="submission" date="2018-11" db="EMBL/GenBank/DDBJ databases">
        <authorList>
            <consortium name="Pathogen Informatics"/>
        </authorList>
    </citation>
    <scope>NUCLEOTIDE SEQUENCE [LARGE SCALE GENOMIC DNA]</scope>
</reference>
<dbReference type="GO" id="GO:0006900">
    <property type="term" value="P:vesicle budding from membrane"/>
    <property type="evidence" value="ECO:0007669"/>
    <property type="project" value="TreeGrafter"/>
</dbReference>
<dbReference type="InterPro" id="IPR005024">
    <property type="entry name" value="Snf7_fam"/>
</dbReference>
<evidence type="ECO:0000313" key="2">
    <source>
        <dbReference type="EMBL" id="VDN26955.1"/>
    </source>
</evidence>
<organism evidence="2 3">
    <name type="scientific">Cylicostephanus goldi</name>
    <name type="common">Nematode worm</name>
    <dbReference type="NCBI Taxonomy" id="71465"/>
    <lineage>
        <taxon>Eukaryota</taxon>
        <taxon>Metazoa</taxon>
        <taxon>Ecdysozoa</taxon>
        <taxon>Nematoda</taxon>
        <taxon>Chromadorea</taxon>
        <taxon>Rhabditida</taxon>
        <taxon>Rhabditina</taxon>
        <taxon>Rhabditomorpha</taxon>
        <taxon>Strongyloidea</taxon>
        <taxon>Strongylidae</taxon>
        <taxon>Cylicostephanus</taxon>
    </lineage>
</organism>
<dbReference type="AlphaFoldDB" id="A0A3P7MBS8"/>
<evidence type="ECO:0000256" key="1">
    <source>
        <dbReference type="ARBA" id="ARBA00006190"/>
    </source>
</evidence>
<evidence type="ECO:0000313" key="3">
    <source>
        <dbReference type="Proteomes" id="UP000271889"/>
    </source>
</evidence>
<evidence type="ECO:0008006" key="4">
    <source>
        <dbReference type="Google" id="ProtNLM"/>
    </source>
</evidence>
<dbReference type="GO" id="GO:0000815">
    <property type="term" value="C:ESCRT III complex"/>
    <property type="evidence" value="ECO:0007669"/>
    <property type="project" value="TreeGrafter"/>
</dbReference>
<dbReference type="OrthoDB" id="5592979at2759"/>
<name>A0A3P7MBS8_CYLGO</name>
<sequence length="154" mass="17124">MVYRYFQEVATAKKHGTKNQKLALAALKRKKHHETELSRIDGVLIKIEAQRAALEDAGLNMEVLGVGELMDSIAEDLQLSDEFATAISQPIGDVADEDELLKELEELEKGSIADIPVELPEAPSGPITRARASRDKLRRMDTEMEELQKWAAAN</sequence>
<dbReference type="GO" id="GO:0005771">
    <property type="term" value="C:multivesicular body"/>
    <property type="evidence" value="ECO:0007669"/>
    <property type="project" value="TreeGrafter"/>
</dbReference>
<dbReference type="PANTHER" id="PTHR22761">
    <property type="entry name" value="CHARGED MULTIVESICULAR BODY PROTEIN"/>
    <property type="match status" value="1"/>
</dbReference>
<accession>A0A3P7MBS8</accession>
<gene>
    <name evidence="2" type="ORF">CGOC_LOCUS10533</name>
</gene>
<dbReference type="GO" id="GO:0009898">
    <property type="term" value="C:cytoplasmic side of plasma membrane"/>
    <property type="evidence" value="ECO:0007669"/>
    <property type="project" value="TreeGrafter"/>
</dbReference>
<dbReference type="GO" id="GO:0032511">
    <property type="term" value="P:late endosome to vacuole transport via multivesicular body sorting pathway"/>
    <property type="evidence" value="ECO:0007669"/>
    <property type="project" value="TreeGrafter"/>
</dbReference>
<dbReference type="Pfam" id="PF03357">
    <property type="entry name" value="Snf7"/>
    <property type="match status" value="2"/>
</dbReference>
<dbReference type="Proteomes" id="UP000271889">
    <property type="component" value="Unassembled WGS sequence"/>
</dbReference>
<keyword evidence="3" id="KW-1185">Reference proteome</keyword>
<proteinExistence type="inferred from homology"/>
<dbReference type="PANTHER" id="PTHR22761:SF78">
    <property type="entry name" value="CHARGED MULTIVESICULAR BODY PROTEIN 4B"/>
    <property type="match status" value="1"/>
</dbReference>
<comment type="similarity">
    <text evidence="1">Belongs to the SNF7 family.</text>
</comment>
<protein>
    <recommendedName>
        <fullName evidence="4">Charged multivesicular body protein 4b</fullName>
    </recommendedName>
</protein>
<dbReference type="Gene3D" id="1.10.287.1060">
    <property type="entry name" value="ESAT-6-like"/>
    <property type="match status" value="1"/>
</dbReference>